<proteinExistence type="predicted"/>
<feature type="domain" description="Translocase of chloroplast 159/132 membrane anchor" evidence="2">
    <location>
        <begin position="14"/>
        <end position="78"/>
    </location>
</feature>
<accession>A0ABR2C0P7</accession>
<feature type="region of interest" description="Disordered" evidence="1">
    <location>
        <begin position="8"/>
        <end position="31"/>
    </location>
</feature>
<organism evidence="3 4">
    <name type="scientific">Hibiscus sabdariffa</name>
    <name type="common">roselle</name>
    <dbReference type="NCBI Taxonomy" id="183260"/>
    <lineage>
        <taxon>Eukaryota</taxon>
        <taxon>Viridiplantae</taxon>
        <taxon>Streptophyta</taxon>
        <taxon>Embryophyta</taxon>
        <taxon>Tracheophyta</taxon>
        <taxon>Spermatophyta</taxon>
        <taxon>Magnoliopsida</taxon>
        <taxon>eudicotyledons</taxon>
        <taxon>Gunneridae</taxon>
        <taxon>Pentapetalae</taxon>
        <taxon>rosids</taxon>
        <taxon>malvids</taxon>
        <taxon>Malvales</taxon>
        <taxon>Malvaceae</taxon>
        <taxon>Malvoideae</taxon>
        <taxon>Hibiscus</taxon>
    </lineage>
</organism>
<reference evidence="3 4" key="1">
    <citation type="journal article" date="2024" name="G3 (Bethesda)">
        <title>Genome assembly of Hibiscus sabdariffa L. provides insights into metabolisms of medicinal natural products.</title>
        <authorList>
            <person name="Kim T."/>
        </authorList>
    </citation>
    <scope>NUCLEOTIDE SEQUENCE [LARGE SCALE GENOMIC DNA]</scope>
    <source>
        <strain evidence="3">TK-2024</strain>
        <tissue evidence="3">Old leaves</tissue>
    </source>
</reference>
<evidence type="ECO:0000313" key="3">
    <source>
        <dbReference type="EMBL" id="KAK8512956.1"/>
    </source>
</evidence>
<keyword evidence="4" id="KW-1185">Reference proteome</keyword>
<dbReference type="Proteomes" id="UP001472677">
    <property type="component" value="Unassembled WGS sequence"/>
</dbReference>
<evidence type="ECO:0000256" key="1">
    <source>
        <dbReference type="SAM" id="MobiDB-lite"/>
    </source>
</evidence>
<sequence length="123" mass="13602">MMKKMAAAAADQSNYKRQKGRQCPNGKDSAYTLRGETRFSNFRKNKANAGISVTLLSAGVKVEDKLTANKRFQVVMTSQVVAILLLGAVWKHNGRTKITTWTFCHGDLAITCSLRLLLEAPRS</sequence>
<dbReference type="InterPro" id="IPR024283">
    <property type="entry name" value="TOC159_MAD"/>
</dbReference>
<name>A0ABR2C0P7_9ROSI</name>
<dbReference type="EMBL" id="JBBPBM010000071">
    <property type="protein sequence ID" value="KAK8512956.1"/>
    <property type="molecule type" value="Genomic_DNA"/>
</dbReference>
<gene>
    <name evidence="3" type="ORF">V6N12_030364</name>
</gene>
<protein>
    <recommendedName>
        <fullName evidence="2">Translocase of chloroplast 159/132 membrane anchor domain-containing protein</fullName>
    </recommendedName>
</protein>
<dbReference type="Pfam" id="PF11886">
    <property type="entry name" value="TOC159_MAD"/>
    <property type="match status" value="1"/>
</dbReference>
<evidence type="ECO:0000259" key="2">
    <source>
        <dbReference type="Pfam" id="PF11886"/>
    </source>
</evidence>
<evidence type="ECO:0000313" key="4">
    <source>
        <dbReference type="Proteomes" id="UP001472677"/>
    </source>
</evidence>
<comment type="caution">
    <text evidence="3">The sequence shown here is derived from an EMBL/GenBank/DDBJ whole genome shotgun (WGS) entry which is preliminary data.</text>
</comment>